<evidence type="ECO:0000313" key="4">
    <source>
        <dbReference type="Proteomes" id="UP000593765"/>
    </source>
</evidence>
<proteinExistence type="predicted"/>
<dbReference type="InterPro" id="IPR024163">
    <property type="entry name" value="Aerotolerance_reg_N"/>
</dbReference>
<dbReference type="EMBL" id="CP063458">
    <property type="protein sequence ID" value="QOV88292.1"/>
    <property type="molecule type" value="Genomic_DNA"/>
</dbReference>
<feature type="transmembrane region" description="Helical" evidence="1">
    <location>
        <begin position="691"/>
        <end position="714"/>
    </location>
</feature>
<keyword evidence="4" id="KW-1185">Reference proteome</keyword>
<dbReference type="PANTHER" id="PTHR37464">
    <property type="entry name" value="BLL2463 PROTEIN"/>
    <property type="match status" value="1"/>
</dbReference>
<dbReference type="NCBIfam" id="TIGR02226">
    <property type="entry name" value="two_anch"/>
    <property type="match status" value="1"/>
</dbReference>
<feature type="transmembrane region" description="Helical" evidence="1">
    <location>
        <begin position="6"/>
        <end position="24"/>
    </location>
</feature>
<keyword evidence="1" id="KW-0472">Membrane</keyword>
<evidence type="ECO:0000256" key="1">
    <source>
        <dbReference type="SAM" id="Phobius"/>
    </source>
</evidence>
<dbReference type="SUPFAM" id="SSF53300">
    <property type="entry name" value="vWA-like"/>
    <property type="match status" value="1"/>
</dbReference>
<evidence type="ECO:0000313" key="3">
    <source>
        <dbReference type="EMBL" id="QOV88292.1"/>
    </source>
</evidence>
<reference evidence="3 4" key="1">
    <citation type="submission" date="2020-10" db="EMBL/GenBank/DDBJ databases">
        <title>Wide distribution of Phycisphaera-like planctomycetes from WD2101 soil group in peatlands and genome analysis of the first cultivated representative.</title>
        <authorList>
            <person name="Dedysh S.N."/>
            <person name="Beletsky A.V."/>
            <person name="Ivanova A."/>
            <person name="Kulichevskaya I.S."/>
            <person name="Suzina N.E."/>
            <person name="Philippov D.A."/>
            <person name="Rakitin A.L."/>
            <person name="Mardanov A.V."/>
            <person name="Ravin N.V."/>
        </authorList>
    </citation>
    <scope>NUCLEOTIDE SEQUENCE [LARGE SCALE GENOMIC DNA]</scope>
    <source>
        <strain evidence="3 4">M1803</strain>
    </source>
</reference>
<gene>
    <name evidence="3" type="ORF">IPV69_18840</name>
</gene>
<dbReference type="KEGG" id="hbs:IPV69_18840"/>
<accession>A0A7M2WSY3</accession>
<sequence length="723" mass="77737">MGLLAPLYFAGLLAIALPIVFHLIRRTPQGKQAFSSLMFLQPSPPKLTKRSRLSNILLLLLRAAALALLAVAFCRPFLQAKEDTASGQGRGRRVAILVDTSASMMRGDLWQQATDRVQQTIDDLKPQDEASLYFFDRQVRPGLTFAEWNELAPAVRAAAMKARLADTKPTFAATRLGDAVAAVADLLVAEEGARTDIDRSGRQLVLVSDIQAGGHIEALQGHQWPPSVLLDVKSVSPKQTTNAGLQLAEQAATPGAPGDTDNRLRVRVTNQPGGATEQFTITWASSAGPIAGFDPIKVYAPAGKSLVVRVPWPGLAAISTSSPGGPSTQPAGTTAAPPDRLILRGDDFDFDNTLYIVPPRTDIVRLLYIGEDASEDLQGLLYYVRGALGDLPQRSIEFVTRKPTDPIGAADLLDLRLAIVAAPVPAERAATLRKYAESGGDVFWVLKDLPTADGLAAMLSDAKPTITEAPPRDYALLARVELSHPLFVPFAEARFADFTKIRFWKHRKLTLPQAAEARTIVWFDDGDPFLVEKTIGQGKLLVATAGWQPADSQLALSTKFVPLIGGLVRRKDGTTVEAQQNVYEPIALPAAKPGEARVLLTPDGRKIDLPVGGTATAAEASDRPGIYRLSIGGRETPLAVNLPADESRTAPVGVEELERWGAKVGKAMTAEQVVERQRQLKTAELESKQKLWRWLIVAVLGFVAAETVVAGLLARRSTAGAAV</sequence>
<organism evidence="3 4">
    <name type="scientific">Humisphaera borealis</name>
    <dbReference type="NCBI Taxonomy" id="2807512"/>
    <lineage>
        <taxon>Bacteria</taxon>
        <taxon>Pseudomonadati</taxon>
        <taxon>Planctomycetota</taxon>
        <taxon>Phycisphaerae</taxon>
        <taxon>Tepidisphaerales</taxon>
        <taxon>Tepidisphaeraceae</taxon>
        <taxon>Humisphaera</taxon>
    </lineage>
</organism>
<name>A0A7M2WSY3_9BACT</name>
<dbReference type="RefSeq" id="WP_206291269.1">
    <property type="nucleotide sequence ID" value="NZ_CP063458.1"/>
</dbReference>
<feature type="domain" description="Aerotolerance regulator N-terminal" evidence="2">
    <location>
        <begin position="1"/>
        <end position="76"/>
    </location>
</feature>
<dbReference type="Gene3D" id="3.40.50.410">
    <property type="entry name" value="von Willebrand factor, type A domain"/>
    <property type="match status" value="1"/>
</dbReference>
<protein>
    <submittedName>
        <fullName evidence="3">BatA domain-containing protein</fullName>
    </submittedName>
</protein>
<feature type="transmembrane region" description="Helical" evidence="1">
    <location>
        <begin position="56"/>
        <end position="78"/>
    </location>
</feature>
<dbReference type="AlphaFoldDB" id="A0A7M2WSY3"/>
<evidence type="ECO:0000259" key="2">
    <source>
        <dbReference type="Pfam" id="PF07584"/>
    </source>
</evidence>
<dbReference type="Proteomes" id="UP000593765">
    <property type="component" value="Chromosome"/>
</dbReference>
<dbReference type="InterPro" id="IPR036465">
    <property type="entry name" value="vWFA_dom_sf"/>
</dbReference>
<keyword evidence="1" id="KW-1133">Transmembrane helix</keyword>
<dbReference type="Pfam" id="PF07584">
    <property type="entry name" value="BatA"/>
    <property type="match status" value="1"/>
</dbReference>
<dbReference type="PANTHER" id="PTHR37464:SF1">
    <property type="entry name" value="BLL2463 PROTEIN"/>
    <property type="match status" value="1"/>
</dbReference>
<keyword evidence="1" id="KW-0812">Transmembrane</keyword>
<dbReference type="InterPro" id="IPR011933">
    <property type="entry name" value="Double_TM_dom"/>
</dbReference>